<evidence type="ECO:0000259" key="2">
    <source>
        <dbReference type="Pfam" id="PF04613"/>
    </source>
</evidence>
<organism evidence="3 4">
    <name type="scientific">Durusdinium trenchii</name>
    <dbReference type="NCBI Taxonomy" id="1381693"/>
    <lineage>
        <taxon>Eukaryota</taxon>
        <taxon>Sar</taxon>
        <taxon>Alveolata</taxon>
        <taxon>Dinophyceae</taxon>
        <taxon>Suessiales</taxon>
        <taxon>Symbiodiniaceae</taxon>
        <taxon>Durusdinium</taxon>
    </lineage>
</organism>
<dbReference type="Proteomes" id="UP001642464">
    <property type="component" value="Unassembled WGS sequence"/>
</dbReference>
<dbReference type="InterPro" id="IPR024930">
    <property type="entry name" value="Skp_dom_sf"/>
</dbReference>
<sequence length="304" mass="32969">MPMSTNRHAPVRTAKANAGLGLLATLAIAISTVALLKPTADASAAVRATPTSVATVDLVAVITQLDEFKVVDERIKSDVEDKSNEIKQLTEEIDGLNTDLERLDPASDAYDQIFRERNMKMGFRELRGSMLIKWQQEDTARVLTELYEKALKAVEEVAKRDGWEVVIHGGQPLIVPRNPNVRAEAAVDFVENFIQTRRVIYAGDSVNITNSVVQHMNNKYASRGSAGSARPQATTTGTLAEILQARLVGPADIPLADIAPLDKATPGALTFIRDQRHAAAWNTSKASAALVTDGVRLDESDTSD</sequence>
<protein>
    <recommendedName>
        <fullName evidence="2">UDP-3-O-[3-hydroxymyristoyl] glucosamine N-acyltransferase non-repeat region domain-containing protein</fullName>
    </recommendedName>
</protein>
<evidence type="ECO:0000256" key="1">
    <source>
        <dbReference type="SAM" id="Coils"/>
    </source>
</evidence>
<dbReference type="Pfam" id="PF04613">
    <property type="entry name" value="LpxD"/>
    <property type="match status" value="1"/>
</dbReference>
<feature type="coiled-coil region" evidence="1">
    <location>
        <begin position="72"/>
        <end position="99"/>
    </location>
</feature>
<dbReference type="SMART" id="SM00935">
    <property type="entry name" value="OmpH"/>
    <property type="match status" value="1"/>
</dbReference>
<name>A0ABP0M6I7_9DINO</name>
<dbReference type="InterPro" id="IPR005632">
    <property type="entry name" value="Chaperone_Skp"/>
</dbReference>
<dbReference type="EMBL" id="CAXAMM010020019">
    <property type="protein sequence ID" value="CAK9047098.1"/>
    <property type="molecule type" value="Genomic_DNA"/>
</dbReference>
<dbReference type="Gene3D" id="3.30.910.20">
    <property type="entry name" value="Skp domain"/>
    <property type="match status" value="1"/>
</dbReference>
<reference evidence="3 4" key="1">
    <citation type="submission" date="2024-02" db="EMBL/GenBank/DDBJ databases">
        <authorList>
            <person name="Chen Y."/>
            <person name="Shah S."/>
            <person name="Dougan E. K."/>
            <person name="Thang M."/>
            <person name="Chan C."/>
        </authorList>
    </citation>
    <scope>NUCLEOTIDE SEQUENCE [LARGE SCALE GENOMIC DNA]</scope>
</reference>
<feature type="non-terminal residue" evidence="3">
    <location>
        <position position="304"/>
    </location>
</feature>
<feature type="domain" description="UDP-3-O-[3-hydroxymyristoyl] glucosamine N-acyltransferase non-repeat region" evidence="2">
    <location>
        <begin position="253"/>
        <end position="299"/>
    </location>
</feature>
<dbReference type="InterPro" id="IPR020573">
    <property type="entry name" value="UDP_GlcNAc_AcTrfase_non-rep"/>
</dbReference>
<evidence type="ECO:0000313" key="4">
    <source>
        <dbReference type="Proteomes" id="UP001642464"/>
    </source>
</evidence>
<keyword evidence="1" id="KW-0175">Coiled coil</keyword>
<dbReference type="SUPFAM" id="SSF111384">
    <property type="entry name" value="OmpH-like"/>
    <property type="match status" value="1"/>
</dbReference>
<keyword evidence="4" id="KW-1185">Reference proteome</keyword>
<dbReference type="Pfam" id="PF03938">
    <property type="entry name" value="OmpH"/>
    <property type="match status" value="1"/>
</dbReference>
<accession>A0ABP0M6I7</accession>
<comment type="caution">
    <text evidence="3">The sequence shown here is derived from an EMBL/GenBank/DDBJ whole genome shotgun (WGS) entry which is preliminary data.</text>
</comment>
<proteinExistence type="predicted"/>
<gene>
    <name evidence="3" type="ORF">SCF082_LOCUS26443</name>
</gene>
<dbReference type="Gene3D" id="3.40.1390.10">
    <property type="entry name" value="MurE/MurF, N-terminal domain"/>
    <property type="match status" value="1"/>
</dbReference>
<evidence type="ECO:0000313" key="3">
    <source>
        <dbReference type="EMBL" id="CAK9047098.1"/>
    </source>
</evidence>